<dbReference type="Proteomes" id="UP000812982">
    <property type="component" value="Unassembled WGS sequence"/>
</dbReference>
<sequence>MAAAGRSTAGKATRKTPRNRLSLHRRRPQARLCPATIGQLDLLMRLASALAAAVLMSTLPSCATTLDGQAISGPRSYPSPPPGVFPDLDPFHTADLAAYTTTNWHHDTQVTFKAGDITCLANVYGQTTGVDGLGMIDCRAAQLPGFPSDAGGQDLPGKAPAWDTVVQSVSETSDGGFEFTYARGSLWDKDHEPRELAAGQKLVVNDSGCAAGDDFIACHTAYRHGFVISPRGSWAF</sequence>
<feature type="region of interest" description="Disordered" evidence="1">
    <location>
        <begin position="1"/>
        <end position="27"/>
    </location>
</feature>
<feature type="compositionally biased region" description="Basic residues" evidence="1">
    <location>
        <begin position="12"/>
        <end position="27"/>
    </location>
</feature>
<evidence type="ECO:0000313" key="3">
    <source>
        <dbReference type="Proteomes" id="UP000812982"/>
    </source>
</evidence>
<proteinExistence type="predicted"/>
<gene>
    <name evidence="2" type="ORF">FR943_06590</name>
</gene>
<comment type="caution">
    <text evidence="2">The sequence shown here is derived from an EMBL/GenBank/DDBJ whole genome shotgun (WGS) entry which is preliminary data.</text>
</comment>
<name>A0ABS6KIX6_9MYCO</name>
<reference evidence="2 3" key="1">
    <citation type="journal article" date="2021" name="Sci. Rep.">
        <title>Phenotypic and genomic hallmarks of a novel, potentially pathogenic rapidly growing Mycobacterium species related to the Mycobacterium fortuitum complex.</title>
        <authorList>
            <person name="Gharbi R."/>
            <person name="Khanna V."/>
            <person name="Frigui W."/>
            <person name="Mhenni B."/>
            <person name="Brosch R."/>
            <person name="Mardassi H."/>
        </authorList>
    </citation>
    <scope>NUCLEOTIDE SEQUENCE [LARGE SCALE GENOMIC DNA]</scope>
    <source>
        <strain evidence="2 3">TNTM28</strain>
    </source>
</reference>
<evidence type="ECO:0000256" key="1">
    <source>
        <dbReference type="SAM" id="MobiDB-lite"/>
    </source>
</evidence>
<evidence type="ECO:0000313" key="2">
    <source>
        <dbReference type="EMBL" id="MBU9763510.1"/>
    </source>
</evidence>
<protein>
    <submittedName>
        <fullName evidence="2">Uncharacterized protein</fullName>
    </submittedName>
</protein>
<dbReference type="EMBL" id="VOMB01000009">
    <property type="protein sequence ID" value="MBU9763510.1"/>
    <property type="molecule type" value="Genomic_DNA"/>
</dbReference>
<keyword evidence="3" id="KW-1185">Reference proteome</keyword>
<organism evidence="2 3">
    <name type="scientific">[Mycobacterium] fortunisiensis</name>
    <dbReference type="NCBI Taxonomy" id="2600579"/>
    <lineage>
        <taxon>Bacteria</taxon>
        <taxon>Bacillati</taxon>
        <taxon>Actinomycetota</taxon>
        <taxon>Actinomycetes</taxon>
        <taxon>Mycobacteriales</taxon>
        <taxon>Mycobacteriaceae</taxon>
        <taxon>Mycolicibacterium</taxon>
    </lineage>
</organism>
<accession>A0ABS6KIX6</accession>